<keyword evidence="1" id="KW-0677">Repeat</keyword>
<evidence type="ECO:0000256" key="1">
    <source>
        <dbReference type="ARBA" id="ARBA00022737"/>
    </source>
</evidence>
<organism evidence="4">
    <name type="scientific">Timema bartmani</name>
    <dbReference type="NCBI Taxonomy" id="61472"/>
    <lineage>
        <taxon>Eukaryota</taxon>
        <taxon>Metazoa</taxon>
        <taxon>Ecdysozoa</taxon>
        <taxon>Arthropoda</taxon>
        <taxon>Hexapoda</taxon>
        <taxon>Insecta</taxon>
        <taxon>Pterygota</taxon>
        <taxon>Neoptera</taxon>
        <taxon>Polyneoptera</taxon>
        <taxon>Phasmatodea</taxon>
        <taxon>Timematodea</taxon>
        <taxon>Timematoidea</taxon>
        <taxon>Timematidae</taxon>
        <taxon>Timema</taxon>
    </lineage>
</organism>
<evidence type="ECO:0000313" key="4">
    <source>
        <dbReference type="EMBL" id="CAD7446274.1"/>
    </source>
</evidence>
<gene>
    <name evidence="4" type="ORF">TBIB3V08_LOCUS8608</name>
</gene>
<accession>A0A7R9F3F3</accession>
<feature type="compositionally biased region" description="Basic residues" evidence="3">
    <location>
        <begin position="58"/>
        <end position="76"/>
    </location>
</feature>
<proteinExistence type="predicted"/>
<dbReference type="AlphaFoldDB" id="A0A7R9F3F3"/>
<sequence length="290" mass="32525">MSDNEMSAADDTKRKRGRPAKAGVEIKEVIGKDAKKRGRSAADEKKEVKKSDGASPAKRGRGRPKGSTKKKSKASPKKASVAGRGRGRPKREEKKEDIAVEDEEEDEDEEEEEAARDEFPNLLSTHQWVALFFSHWTRPGSGGGYLIRWFLSQKRSVSLAQSESGYPTRVRHLFESAIKLSYVMKEQYCLTLSLHPSPYLPPRLTLPGLPHVPPRLTLPELPHVLPRLTLPGHPSVPPRLMLPEHPSVPQQLTLTEHSRRPFSYPYPHVSEHNVAVVVTSTSYPQSRREG</sequence>
<dbReference type="GO" id="GO:0005634">
    <property type="term" value="C:nucleus"/>
    <property type="evidence" value="ECO:0007669"/>
    <property type="project" value="InterPro"/>
</dbReference>
<keyword evidence="2" id="KW-0238">DNA-binding</keyword>
<dbReference type="GO" id="GO:0000785">
    <property type="term" value="C:chromatin"/>
    <property type="evidence" value="ECO:0007669"/>
    <property type="project" value="InterPro"/>
</dbReference>
<feature type="compositionally biased region" description="Basic and acidic residues" evidence="3">
    <location>
        <begin position="40"/>
        <end position="52"/>
    </location>
</feature>
<dbReference type="SMART" id="SM00384">
    <property type="entry name" value="AT_hook"/>
    <property type="match status" value="4"/>
</dbReference>
<dbReference type="InterPro" id="IPR017956">
    <property type="entry name" value="AT_hook_DNA-bd_motif"/>
</dbReference>
<dbReference type="GO" id="GO:0003677">
    <property type="term" value="F:DNA binding"/>
    <property type="evidence" value="ECO:0007669"/>
    <property type="project" value="UniProtKB-KW"/>
</dbReference>
<dbReference type="PRINTS" id="PR00930">
    <property type="entry name" value="HIGHMOBLTYIY"/>
</dbReference>
<dbReference type="PRINTS" id="PR00929">
    <property type="entry name" value="ATHOOK"/>
</dbReference>
<reference evidence="4" key="1">
    <citation type="submission" date="2020-11" db="EMBL/GenBank/DDBJ databases">
        <authorList>
            <person name="Tran Van P."/>
        </authorList>
    </citation>
    <scope>NUCLEOTIDE SEQUENCE</scope>
</reference>
<feature type="compositionally biased region" description="Acidic residues" evidence="3">
    <location>
        <begin position="99"/>
        <end position="115"/>
    </location>
</feature>
<name>A0A7R9F3F3_9NEOP</name>
<dbReference type="GO" id="GO:0006355">
    <property type="term" value="P:regulation of DNA-templated transcription"/>
    <property type="evidence" value="ECO:0007669"/>
    <property type="project" value="InterPro"/>
</dbReference>
<protein>
    <submittedName>
        <fullName evidence="4">Uncharacterized protein</fullName>
    </submittedName>
</protein>
<evidence type="ECO:0000256" key="3">
    <source>
        <dbReference type="SAM" id="MobiDB-lite"/>
    </source>
</evidence>
<dbReference type="InterPro" id="IPR000116">
    <property type="entry name" value="HMGA"/>
</dbReference>
<feature type="region of interest" description="Disordered" evidence="3">
    <location>
        <begin position="1"/>
        <end position="116"/>
    </location>
</feature>
<evidence type="ECO:0000256" key="2">
    <source>
        <dbReference type="ARBA" id="ARBA00023125"/>
    </source>
</evidence>
<dbReference type="EMBL" id="OD567876">
    <property type="protein sequence ID" value="CAD7446274.1"/>
    <property type="molecule type" value="Genomic_DNA"/>
</dbReference>
<feature type="compositionally biased region" description="Basic and acidic residues" evidence="3">
    <location>
        <begin position="24"/>
        <end position="33"/>
    </location>
</feature>